<reference evidence="4 5" key="1">
    <citation type="journal article" date="2017" name="Int. J. Syst. Evol. Microbiol.">
        <title>Pseudokineococcus basanitobsidens sp. nov., isolated from volcanic rock.</title>
        <authorList>
            <person name="Lee D.W."/>
            <person name="Park M.Y."/>
            <person name="Kim J.J."/>
            <person name="Kim B.S."/>
        </authorList>
    </citation>
    <scope>NUCLEOTIDE SEQUENCE [LARGE SCALE GENOMIC DNA]</scope>
    <source>
        <strain evidence="4 5">DSM 103726</strain>
    </source>
</reference>
<dbReference type="PANTHER" id="PTHR41259">
    <property type="entry name" value="DOUBLE-STRAND BREAK REPAIR RAD50 ATPASE, PUTATIVE-RELATED"/>
    <property type="match status" value="1"/>
</dbReference>
<comment type="caution">
    <text evidence="4">The sequence shown here is derived from an EMBL/GenBank/DDBJ whole genome shotgun (WGS) entry which is preliminary data.</text>
</comment>
<feature type="coiled-coil region" evidence="1">
    <location>
        <begin position="638"/>
        <end position="731"/>
    </location>
</feature>
<feature type="domain" description="Rad50/SbcC-type AAA" evidence="3">
    <location>
        <begin position="5"/>
        <end position="55"/>
    </location>
</feature>
<organism evidence="4 5">
    <name type="scientific">Pseudokineococcus basanitobsidens</name>
    <dbReference type="NCBI Taxonomy" id="1926649"/>
    <lineage>
        <taxon>Bacteria</taxon>
        <taxon>Bacillati</taxon>
        <taxon>Actinomycetota</taxon>
        <taxon>Actinomycetes</taxon>
        <taxon>Kineosporiales</taxon>
        <taxon>Kineosporiaceae</taxon>
        <taxon>Pseudokineococcus</taxon>
    </lineage>
</organism>
<name>A0ABU8RIW7_9ACTN</name>
<dbReference type="SUPFAM" id="SSF52540">
    <property type="entry name" value="P-loop containing nucleoside triphosphate hydrolases"/>
    <property type="match status" value="1"/>
</dbReference>
<sequence length="879" mass="92744">MRILRLRLQSFRGVVDHEVVPSPSGVTVLVGENEVGKTSVVDALDLLLDEYDDSRKRLVRQTQPVGQDVATVVEAEIRAGRHRFTYRKQWHRQPSTRLVVHEPAPEQLAGREAHARVLEVLAEEVDLPLWRALRLQQGVGLEQAELDARSSLAQALDATVAESVGGEREETLVARAEAEHLRYSTPTGAVRVEGRQLLADVEAAQARVVALEREVAEVDRVVDRLDRAREDATAERSAGARDAADLRAAQERLLALRLVRRTAEVAAADLASATAQSATAQQGLAERSALRRRVQELVEAAQERATALVVAEGALAGAQERLETAGAAAEAAAVGAGRRRTERDAVVRAAGERAEEVAVERLRGVLAAHDQAVVVVAAAEADLAVRHVDEAALADVEELHRAWVEARGRAGASAPVLVLRGAGVVVTTADGERELGPDPEEVRLSGGTWFEVGGLRVEARPTGEQERAESSARRAADALAGRCAALGVPDLAGAAAAAHARRTAVAALDAAQGDLRRAAAGEDLGAARRRVARWDAARPTPPPGGGSAGPGDTGGPDDAGTLDLRQAESEAALSRAAAEETRTAARLEAAAAALEDHRRRVAEARADVEAAAARADLLAADLASARSGSGDDALGQVAETALALREAAQERLATAEAAVRDAGVEDAEADLAVLRDRVDDGRKRLRGLEDEVGALAAVLDDRGGAGTVEQLAQARADHDRLSRELAARERRASAARTLHEALQEARARAHAAYVQPLRAEVERLAAPVFGADVRVEVGPDLRVVSRTLDGVTVPYDQLSTGAREQLALLGRLACAVLVSGGAGVPVLVDDALGWSDERRLDGMARALSLAGASCQVLVLTCVPERYRKVTGATTVRLRA</sequence>
<dbReference type="RefSeq" id="WP_339574412.1">
    <property type="nucleotide sequence ID" value="NZ_JBBIAA010000005.1"/>
</dbReference>
<dbReference type="InterPro" id="IPR038729">
    <property type="entry name" value="Rad50/SbcC_AAA"/>
</dbReference>
<evidence type="ECO:0000259" key="3">
    <source>
        <dbReference type="Pfam" id="PF13476"/>
    </source>
</evidence>
<evidence type="ECO:0000313" key="5">
    <source>
        <dbReference type="Proteomes" id="UP001387100"/>
    </source>
</evidence>
<dbReference type="EMBL" id="JBBIAA010000005">
    <property type="protein sequence ID" value="MEJ5945027.1"/>
    <property type="molecule type" value="Genomic_DNA"/>
</dbReference>
<feature type="compositionally biased region" description="Gly residues" evidence="2">
    <location>
        <begin position="545"/>
        <end position="554"/>
    </location>
</feature>
<dbReference type="Gene3D" id="3.40.50.300">
    <property type="entry name" value="P-loop containing nucleotide triphosphate hydrolases"/>
    <property type="match status" value="2"/>
</dbReference>
<feature type="coiled-coil region" evidence="1">
    <location>
        <begin position="577"/>
        <end position="614"/>
    </location>
</feature>
<protein>
    <submittedName>
        <fullName evidence="4">AAA family ATPase</fullName>
    </submittedName>
</protein>
<evidence type="ECO:0000256" key="2">
    <source>
        <dbReference type="SAM" id="MobiDB-lite"/>
    </source>
</evidence>
<evidence type="ECO:0000256" key="1">
    <source>
        <dbReference type="SAM" id="Coils"/>
    </source>
</evidence>
<evidence type="ECO:0000313" key="4">
    <source>
        <dbReference type="EMBL" id="MEJ5945027.1"/>
    </source>
</evidence>
<feature type="region of interest" description="Disordered" evidence="2">
    <location>
        <begin position="532"/>
        <end position="561"/>
    </location>
</feature>
<gene>
    <name evidence="4" type="ORF">WDZ17_06915</name>
</gene>
<keyword evidence="1" id="KW-0175">Coiled coil</keyword>
<dbReference type="PANTHER" id="PTHR41259:SF1">
    <property type="entry name" value="DOUBLE-STRAND BREAK REPAIR RAD50 ATPASE, PUTATIVE-RELATED"/>
    <property type="match status" value="1"/>
</dbReference>
<keyword evidence="5" id="KW-1185">Reference proteome</keyword>
<proteinExistence type="predicted"/>
<dbReference type="Pfam" id="PF13476">
    <property type="entry name" value="AAA_23"/>
    <property type="match status" value="1"/>
</dbReference>
<dbReference type="Proteomes" id="UP001387100">
    <property type="component" value="Unassembled WGS sequence"/>
</dbReference>
<dbReference type="InterPro" id="IPR027417">
    <property type="entry name" value="P-loop_NTPase"/>
</dbReference>
<accession>A0ABU8RIW7</accession>
<feature type="coiled-coil region" evidence="1">
    <location>
        <begin position="194"/>
        <end position="235"/>
    </location>
</feature>